<dbReference type="STRING" id="90262.A0A1X2ICS6"/>
<dbReference type="PANTHER" id="PTHR15615:SF10">
    <property type="entry name" value="PHO85 CYCLIN-2-RELATED"/>
    <property type="match status" value="1"/>
</dbReference>
<reference evidence="3 4" key="1">
    <citation type="submission" date="2016-07" db="EMBL/GenBank/DDBJ databases">
        <title>Pervasive Adenine N6-methylation of Active Genes in Fungi.</title>
        <authorList>
            <consortium name="DOE Joint Genome Institute"/>
            <person name="Mondo S.J."/>
            <person name="Dannebaum R.O."/>
            <person name="Kuo R.C."/>
            <person name="Labutti K."/>
            <person name="Haridas S."/>
            <person name="Kuo A."/>
            <person name="Salamov A."/>
            <person name="Ahrendt S.R."/>
            <person name="Lipzen A."/>
            <person name="Sullivan W."/>
            <person name="Andreopoulos W.B."/>
            <person name="Clum A."/>
            <person name="Lindquist E."/>
            <person name="Daum C."/>
            <person name="Ramamoorthy G.K."/>
            <person name="Gryganskyi A."/>
            <person name="Culley D."/>
            <person name="Magnuson J.K."/>
            <person name="James T.Y."/>
            <person name="O'Malley M.A."/>
            <person name="Stajich J.E."/>
            <person name="Spatafora J.W."/>
            <person name="Visel A."/>
            <person name="Grigoriev I.V."/>
        </authorList>
    </citation>
    <scope>NUCLEOTIDE SEQUENCE [LARGE SCALE GENOMIC DNA]</scope>
    <source>
        <strain evidence="3 4">NRRL 1336</strain>
    </source>
</reference>
<protein>
    <recommendedName>
        <fullName evidence="2">Cyclin N-terminal domain-containing protein</fullName>
    </recommendedName>
</protein>
<evidence type="ECO:0000256" key="1">
    <source>
        <dbReference type="SAM" id="MobiDB-lite"/>
    </source>
</evidence>
<dbReference type="SUPFAM" id="SSF47954">
    <property type="entry name" value="Cyclin-like"/>
    <property type="match status" value="1"/>
</dbReference>
<organism evidence="3 4">
    <name type="scientific">Absidia repens</name>
    <dbReference type="NCBI Taxonomy" id="90262"/>
    <lineage>
        <taxon>Eukaryota</taxon>
        <taxon>Fungi</taxon>
        <taxon>Fungi incertae sedis</taxon>
        <taxon>Mucoromycota</taxon>
        <taxon>Mucoromycotina</taxon>
        <taxon>Mucoromycetes</taxon>
        <taxon>Mucorales</taxon>
        <taxon>Cunninghamellaceae</taxon>
        <taxon>Absidia</taxon>
    </lineage>
</organism>
<keyword evidence="4" id="KW-1185">Reference proteome</keyword>
<sequence>MTIMASSQYKKSLHGLRSNRDFFLLLAQQVGKIVTPTKAQTTPVDSIHTTPVTIPPLLDFIGTLVHRSCTRTGTLLVALILLTRLSQRLGHVTTGMASAPQRILLASLIVSTKLIHDTSPKNKHWKEYASNYFELNEINLMEKQFLTLMDFNLSISKTDFQNAVNWYQQCNCSNYIKTCKWWRQDDSPNRLVVATPSQNMVALAVNNKKKNKDDYIVNKKVLPPPSPTSTSSSSSLQSVSLSNTPIFDPDSTNNVSSAYSPLGTIHVNHRASCDVAAGSTWSHPTTFVTPLFSV</sequence>
<dbReference type="GO" id="GO:0016538">
    <property type="term" value="F:cyclin-dependent protein serine/threonine kinase regulator activity"/>
    <property type="evidence" value="ECO:0007669"/>
    <property type="project" value="TreeGrafter"/>
</dbReference>
<dbReference type="Proteomes" id="UP000193560">
    <property type="component" value="Unassembled WGS sequence"/>
</dbReference>
<dbReference type="Gene3D" id="1.10.472.10">
    <property type="entry name" value="Cyclin-like"/>
    <property type="match status" value="1"/>
</dbReference>
<dbReference type="GO" id="GO:0000307">
    <property type="term" value="C:cyclin-dependent protein kinase holoenzyme complex"/>
    <property type="evidence" value="ECO:0007669"/>
    <property type="project" value="TreeGrafter"/>
</dbReference>
<accession>A0A1X2ICS6</accession>
<dbReference type="CDD" id="cd20557">
    <property type="entry name" value="CYCLIN_ScPCL1-like"/>
    <property type="match status" value="1"/>
</dbReference>
<evidence type="ECO:0000313" key="4">
    <source>
        <dbReference type="Proteomes" id="UP000193560"/>
    </source>
</evidence>
<evidence type="ECO:0000259" key="2">
    <source>
        <dbReference type="Pfam" id="PF00134"/>
    </source>
</evidence>
<comment type="caution">
    <text evidence="3">The sequence shown here is derived from an EMBL/GenBank/DDBJ whole genome shotgun (WGS) entry which is preliminary data.</text>
</comment>
<dbReference type="PANTHER" id="PTHR15615">
    <property type="match status" value="1"/>
</dbReference>
<dbReference type="InterPro" id="IPR013922">
    <property type="entry name" value="Cyclin_PHO80-like"/>
</dbReference>
<dbReference type="EMBL" id="MCGE01000015">
    <property type="protein sequence ID" value="ORZ14065.1"/>
    <property type="molecule type" value="Genomic_DNA"/>
</dbReference>
<dbReference type="OrthoDB" id="10250320at2759"/>
<feature type="region of interest" description="Disordered" evidence="1">
    <location>
        <begin position="217"/>
        <end position="238"/>
    </location>
</feature>
<dbReference type="InterPro" id="IPR006671">
    <property type="entry name" value="Cyclin_N"/>
</dbReference>
<feature type="domain" description="Cyclin N-terminal" evidence="2">
    <location>
        <begin position="56"/>
        <end position="154"/>
    </location>
</feature>
<proteinExistence type="predicted"/>
<dbReference type="GO" id="GO:0005634">
    <property type="term" value="C:nucleus"/>
    <property type="evidence" value="ECO:0007669"/>
    <property type="project" value="TreeGrafter"/>
</dbReference>
<dbReference type="Pfam" id="PF00134">
    <property type="entry name" value="Cyclin_N"/>
    <property type="match status" value="1"/>
</dbReference>
<dbReference type="AlphaFoldDB" id="A0A1X2ICS6"/>
<evidence type="ECO:0000313" key="3">
    <source>
        <dbReference type="EMBL" id="ORZ14065.1"/>
    </source>
</evidence>
<gene>
    <name evidence="3" type="ORF">BCR42DRAFT_492707</name>
</gene>
<feature type="compositionally biased region" description="Low complexity" evidence="1">
    <location>
        <begin position="228"/>
        <end position="238"/>
    </location>
</feature>
<dbReference type="InterPro" id="IPR036915">
    <property type="entry name" value="Cyclin-like_sf"/>
</dbReference>
<name>A0A1X2ICS6_9FUNG</name>
<dbReference type="GO" id="GO:0019901">
    <property type="term" value="F:protein kinase binding"/>
    <property type="evidence" value="ECO:0007669"/>
    <property type="project" value="InterPro"/>
</dbReference>